<dbReference type="HOGENOM" id="CLU_1203224_0_0_7"/>
<evidence type="ECO:0000313" key="1">
    <source>
        <dbReference type="EMBL" id="ADU63608.1"/>
    </source>
</evidence>
<reference evidence="2" key="1">
    <citation type="submission" date="2010-12" db="EMBL/GenBank/DDBJ databases">
        <title>Complete sequence of Desulfovibrio aespoeensis Aspo-2.</title>
        <authorList>
            <consortium name="US DOE Joint Genome Institute"/>
            <person name="Lucas S."/>
            <person name="Copeland A."/>
            <person name="Lapidus A."/>
            <person name="Cheng J.-F."/>
            <person name="Goodwin L."/>
            <person name="Pitluck S."/>
            <person name="Chertkov O."/>
            <person name="Misra M."/>
            <person name="Detter J.C."/>
            <person name="Han C."/>
            <person name="Tapia R."/>
            <person name="Land M."/>
            <person name="Hauser L."/>
            <person name="Kyrpides N."/>
            <person name="Ivanova N."/>
            <person name="Ovchinnikova G."/>
            <person name="Pedersen K."/>
            <person name="Jagevall S."/>
            <person name="Hazen T."/>
            <person name="Woyke T."/>
        </authorList>
    </citation>
    <scope>NUCLEOTIDE SEQUENCE [LARGE SCALE GENOMIC DNA]</scope>
    <source>
        <strain evidence="2">ATCC 700646 / DSM 10631 / Aspo-2</strain>
    </source>
</reference>
<dbReference type="eggNOG" id="COG0457">
    <property type="taxonomic scope" value="Bacteria"/>
</dbReference>
<dbReference type="Gene3D" id="3.40.50.150">
    <property type="entry name" value="Vaccinia Virus protein VP39"/>
    <property type="match status" value="1"/>
</dbReference>
<evidence type="ECO:0008006" key="3">
    <source>
        <dbReference type="Google" id="ProtNLM"/>
    </source>
</evidence>
<name>E6VW48_PSEA9</name>
<gene>
    <name evidence="1" type="ordered locus">Daes_2610</name>
</gene>
<dbReference type="PANTHER" id="PTHR40036:SF1">
    <property type="entry name" value="MACROCIN O-METHYLTRANSFERASE"/>
    <property type="match status" value="1"/>
</dbReference>
<dbReference type="PANTHER" id="PTHR40036">
    <property type="entry name" value="MACROCIN O-METHYLTRANSFERASE"/>
    <property type="match status" value="1"/>
</dbReference>
<dbReference type="KEGG" id="das:Daes_2610"/>
<dbReference type="STRING" id="643562.Daes_2610"/>
<sequence>MQIEKHQLAQALNLVLADTPDAWEAGYYGRLMADCIGSQDYQYPVFDYEYKDRRILYTHVHNAVIRSGPMDFFEFGVFQGESFRSWMEINTHPASRFFGFDSFEGLPEEWRSSNLPKGHFSTNGALPDINDPRGTFITGYFNKSLHPFLTGYERKNRMVIHIDSDLCSSCLYVLMTMNPWIARGTVIVFDDFGPADEFAAFHHWYTSCSRTWKILGTRTDLVKFAVAVTN</sequence>
<dbReference type="InterPro" id="IPR029063">
    <property type="entry name" value="SAM-dependent_MTases_sf"/>
</dbReference>
<dbReference type="RefSeq" id="WP_013515514.1">
    <property type="nucleotide sequence ID" value="NC_014844.1"/>
</dbReference>
<dbReference type="OrthoDB" id="9811332at2"/>
<protein>
    <recommendedName>
        <fullName evidence="3">Macrocin-O-methyltransferase</fullName>
    </recommendedName>
</protein>
<dbReference type="Proteomes" id="UP000002191">
    <property type="component" value="Chromosome"/>
</dbReference>
<dbReference type="AlphaFoldDB" id="E6VW48"/>
<dbReference type="Pfam" id="PF13578">
    <property type="entry name" value="Methyltransf_24"/>
    <property type="match status" value="1"/>
</dbReference>
<keyword evidence="2" id="KW-1185">Reference proteome</keyword>
<dbReference type="EMBL" id="CP002431">
    <property type="protein sequence ID" value="ADU63608.1"/>
    <property type="molecule type" value="Genomic_DNA"/>
</dbReference>
<proteinExistence type="predicted"/>
<organism evidence="1 2">
    <name type="scientific">Pseudodesulfovibrio aespoeensis (strain ATCC 700646 / DSM 10631 / Aspo-2)</name>
    <name type="common">Desulfovibrio aespoeensis</name>
    <dbReference type="NCBI Taxonomy" id="643562"/>
    <lineage>
        <taxon>Bacteria</taxon>
        <taxon>Pseudomonadati</taxon>
        <taxon>Thermodesulfobacteriota</taxon>
        <taxon>Desulfovibrionia</taxon>
        <taxon>Desulfovibrionales</taxon>
        <taxon>Desulfovibrionaceae</taxon>
    </lineage>
</organism>
<reference evidence="1 2" key="2">
    <citation type="journal article" date="2014" name="Genome Announc.">
        <title>Complete Genome Sequence of the Subsurface, Mesophilic Sulfate-Reducing Bacterium Desulfovibrio aespoeensis Aspo-2.</title>
        <authorList>
            <person name="Pedersen K."/>
            <person name="Bengtsson A."/>
            <person name="Edlund J."/>
            <person name="Rabe L."/>
            <person name="Hazen T."/>
            <person name="Chakraborty R."/>
            <person name="Goodwin L."/>
            <person name="Shapiro N."/>
        </authorList>
    </citation>
    <scope>NUCLEOTIDE SEQUENCE [LARGE SCALE GENOMIC DNA]</scope>
    <source>
        <strain evidence="2">ATCC 700646 / DSM 10631 / Aspo-2</strain>
    </source>
</reference>
<evidence type="ECO:0000313" key="2">
    <source>
        <dbReference type="Proteomes" id="UP000002191"/>
    </source>
</evidence>
<accession>E6VW48</accession>
<dbReference type="InterPro" id="IPR008884">
    <property type="entry name" value="TylF_MeTrfase"/>
</dbReference>